<dbReference type="AlphaFoldDB" id="A0A6I5ZQE1"/>
<dbReference type="PIRSF" id="PIRSF039137">
    <property type="entry name" value="ABC_branched_ATPase"/>
    <property type="match status" value="1"/>
</dbReference>
<keyword evidence="3" id="KW-0547">Nucleotide-binding</keyword>
<proteinExistence type="inferred from homology"/>
<dbReference type="GO" id="GO:0015658">
    <property type="term" value="F:branched-chain amino acid transmembrane transporter activity"/>
    <property type="evidence" value="ECO:0007669"/>
    <property type="project" value="InterPro"/>
</dbReference>
<dbReference type="InterPro" id="IPR003593">
    <property type="entry name" value="AAA+_ATPase"/>
</dbReference>
<accession>A0A6I5ZQE1</accession>
<protein>
    <submittedName>
        <fullName evidence="7">High-affinity branched-chain amino acid transport ATP-binding protein LivF</fullName>
    </submittedName>
</protein>
<organism evidence="7 8">
    <name type="scientific">Neomoorella glycerini</name>
    <dbReference type="NCBI Taxonomy" id="55779"/>
    <lineage>
        <taxon>Bacteria</taxon>
        <taxon>Bacillati</taxon>
        <taxon>Bacillota</taxon>
        <taxon>Clostridia</taxon>
        <taxon>Neomoorellales</taxon>
        <taxon>Neomoorellaceae</taxon>
        <taxon>Neomoorella</taxon>
    </lineage>
</organism>
<comment type="similarity">
    <text evidence="1">Belongs to the ABC transporter superfamily.</text>
</comment>
<dbReference type="InterPro" id="IPR003439">
    <property type="entry name" value="ABC_transporter-like_ATP-bd"/>
</dbReference>
<name>A0A6I5ZQE1_9FIRM</name>
<dbReference type="PANTHER" id="PTHR43820">
    <property type="entry name" value="HIGH-AFFINITY BRANCHED-CHAIN AMINO ACID TRANSPORT ATP-BINDING PROTEIN LIVF"/>
    <property type="match status" value="1"/>
</dbReference>
<dbReference type="SUPFAM" id="SSF52540">
    <property type="entry name" value="P-loop containing nucleoside triphosphate hydrolases"/>
    <property type="match status" value="1"/>
</dbReference>
<keyword evidence="8" id="KW-1185">Reference proteome</keyword>
<dbReference type="PROSITE" id="PS00211">
    <property type="entry name" value="ABC_TRANSPORTER_1"/>
    <property type="match status" value="1"/>
</dbReference>
<dbReference type="GO" id="GO:0016887">
    <property type="term" value="F:ATP hydrolysis activity"/>
    <property type="evidence" value="ECO:0007669"/>
    <property type="project" value="InterPro"/>
</dbReference>
<evidence type="ECO:0000313" key="8">
    <source>
        <dbReference type="Proteomes" id="UP000425916"/>
    </source>
</evidence>
<dbReference type="OrthoDB" id="9779136at2"/>
<dbReference type="PANTHER" id="PTHR43820:SF4">
    <property type="entry name" value="HIGH-AFFINITY BRANCHED-CHAIN AMINO ACID TRANSPORT ATP-BINDING PROTEIN LIVF"/>
    <property type="match status" value="1"/>
</dbReference>
<evidence type="ECO:0000256" key="2">
    <source>
        <dbReference type="ARBA" id="ARBA00022448"/>
    </source>
</evidence>
<dbReference type="InterPro" id="IPR030660">
    <property type="entry name" value="ABC_branched_ATPase_LivF/BraG"/>
</dbReference>
<reference evidence="7 8" key="1">
    <citation type="submission" date="2019-11" db="EMBL/GenBank/DDBJ databases">
        <title>Genome sequence of Moorella glycerini DSM11254.</title>
        <authorList>
            <person name="Poehlein A."/>
            <person name="Boeer T."/>
            <person name="Daniel R."/>
        </authorList>
    </citation>
    <scope>NUCLEOTIDE SEQUENCE [LARGE SCALE GENOMIC DNA]</scope>
    <source>
        <strain evidence="7 8">DSM 11254</strain>
    </source>
</reference>
<keyword evidence="2" id="KW-0813">Transport</keyword>
<dbReference type="SMART" id="SM00382">
    <property type="entry name" value="AAA"/>
    <property type="match status" value="1"/>
</dbReference>
<keyword evidence="5" id="KW-0029">Amino-acid transport</keyword>
<evidence type="ECO:0000259" key="6">
    <source>
        <dbReference type="PROSITE" id="PS50893"/>
    </source>
</evidence>
<dbReference type="PROSITE" id="PS50893">
    <property type="entry name" value="ABC_TRANSPORTER_2"/>
    <property type="match status" value="1"/>
</dbReference>
<evidence type="ECO:0000256" key="4">
    <source>
        <dbReference type="ARBA" id="ARBA00022840"/>
    </source>
</evidence>
<evidence type="ECO:0000256" key="5">
    <source>
        <dbReference type="ARBA" id="ARBA00022970"/>
    </source>
</evidence>
<evidence type="ECO:0000313" key="7">
    <source>
        <dbReference type="EMBL" id="QGP92050.1"/>
    </source>
</evidence>
<dbReference type="GO" id="GO:0015807">
    <property type="term" value="P:L-amino acid transport"/>
    <property type="evidence" value="ECO:0007669"/>
    <property type="project" value="TreeGrafter"/>
</dbReference>
<dbReference type="InterPro" id="IPR027417">
    <property type="entry name" value="P-loop_NTPase"/>
</dbReference>
<dbReference type="Gene3D" id="3.40.50.300">
    <property type="entry name" value="P-loop containing nucleotide triphosphate hydrolases"/>
    <property type="match status" value="1"/>
</dbReference>
<keyword evidence="4 7" id="KW-0067">ATP-binding</keyword>
<gene>
    <name evidence="7" type="primary">livF_4</name>
    <name evidence="7" type="ORF">MGLY_14060</name>
</gene>
<dbReference type="InterPro" id="IPR017871">
    <property type="entry name" value="ABC_transporter-like_CS"/>
</dbReference>
<dbReference type="RefSeq" id="WP_156272669.1">
    <property type="nucleotide sequence ID" value="NZ_CP046244.1"/>
</dbReference>
<feature type="domain" description="ABC transporter" evidence="6">
    <location>
        <begin position="2"/>
        <end position="233"/>
    </location>
</feature>
<evidence type="ECO:0000256" key="3">
    <source>
        <dbReference type="ARBA" id="ARBA00022741"/>
    </source>
</evidence>
<dbReference type="CDD" id="cd03224">
    <property type="entry name" value="ABC_TM1139_LivF_branched"/>
    <property type="match status" value="1"/>
</dbReference>
<evidence type="ECO:0000256" key="1">
    <source>
        <dbReference type="ARBA" id="ARBA00005417"/>
    </source>
</evidence>
<sequence length="240" mass="26004">MLEVRDLYVSYGKVAALNGVTLSVPEGSIVSLIGSNGAGKSTFLNALSGLVRIKSGDIKFKGAPLSRLPHVIVGQGLVQVPEGRKIFSGLTVRENLLAGAYLNRNRREVQQALEEVFALFPILKERQKQYGGTLSGGEQQMLAIARGLMARPKLLALDEPSLGLAPLIVRGIFELIKKIRSRGVTILLVEQNANKALEIADYAYVLENGRVICQGSGQELLHDEAVKRAYLGIRGQEGCR</sequence>
<dbReference type="InterPro" id="IPR052156">
    <property type="entry name" value="BCAA_Transport_ATP-bd_LivF"/>
</dbReference>
<dbReference type="Proteomes" id="UP000425916">
    <property type="component" value="Chromosome"/>
</dbReference>
<dbReference type="GO" id="GO:0005524">
    <property type="term" value="F:ATP binding"/>
    <property type="evidence" value="ECO:0007669"/>
    <property type="project" value="UniProtKB-KW"/>
</dbReference>
<dbReference type="Pfam" id="PF00005">
    <property type="entry name" value="ABC_tran"/>
    <property type="match status" value="1"/>
</dbReference>
<dbReference type="EMBL" id="CP046244">
    <property type="protein sequence ID" value="QGP92050.1"/>
    <property type="molecule type" value="Genomic_DNA"/>
</dbReference>